<dbReference type="EMBL" id="BAABJQ010000010">
    <property type="protein sequence ID" value="GAA5188207.1"/>
    <property type="molecule type" value="Genomic_DNA"/>
</dbReference>
<comment type="caution">
    <text evidence="1">The sequence shown here is derived from an EMBL/GenBank/DDBJ whole genome shotgun (WGS) entry which is preliminary data.</text>
</comment>
<organism evidence="1 2">
    <name type="scientific">Rugosimonospora acidiphila</name>
    <dbReference type="NCBI Taxonomy" id="556531"/>
    <lineage>
        <taxon>Bacteria</taxon>
        <taxon>Bacillati</taxon>
        <taxon>Actinomycetota</taxon>
        <taxon>Actinomycetes</taxon>
        <taxon>Micromonosporales</taxon>
        <taxon>Micromonosporaceae</taxon>
        <taxon>Rugosimonospora</taxon>
    </lineage>
</organism>
<accession>A0ABP9RVV4</accession>
<protein>
    <submittedName>
        <fullName evidence="1">Uncharacterized protein</fullName>
    </submittedName>
</protein>
<dbReference type="RefSeq" id="WP_345631339.1">
    <property type="nucleotide sequence ID" value="NZ_BAABJQ010000010.1"/>
</dbReference>
<sequence length="239" mass="24664">MDDPTALLTEPGEPDDSVSNGFANPADLFNYVSPSAWINSAIESLTGFDVFGYFTDWVGGDWAAIWKFGDAMGNLAECMQQIGINIQQGMLQLDNRWDGNADDAAFGYFSTLASAASGQQIALRDSREAYHKAAQGAWHLSNQLGNILQALADKAILAGITAAAGTVLAETGIGAVAGYAAATLIVADMVKLINSASTIINAAITVIVGIAGAGMDLGYKGGNLSAINLPNVAYVAPGA</sequence>
<gene>
    <name evidence="1" type="ORF">GCM10023322_38320</name>
</gene>
<reference evidence="2" key="1">
    <citation type="journal article" date="2019" name="Int. J. Syst. Evol. Microbiol.">
        <title>The Global Catalogue of Microorganisms (GCM) 10K type strain sequencing project: providing services to taxonomists for standard genome sequencing and annotation.</title>
        <authorList>
            <consortium name="The Broad Institute Genomics Platform"/>
            <consortium name="The Broad Institute Genome Sequencing Center for Infectious Disease"/>
            <person name="Wu L."/>
            <person name="Ma J."/>
        </authorList>
    </citation>
    <scope>NUCLEOTIDE SEQUENCE [LARGE SCALE GENOMIC DNA]</scope>
    <source>
        <strain evidence="2">JCM 18304</strain>
    </source>
</reference>
<name>A0ABP9RVV4_9ACTN</name>
<evidence type="ECO:0000313" key="1">
    <source>
        <dbReference type="EMBL" id="GAA5188207.1"/>
    </source>
</evidence>
<evidence type="ECO:0000313" key="2">
    <source>
        <dbReference type="Proteomes" id="UP001501570"/>
    </source>
</evidence>
<dbReference type="Proteomes" id="UP001501570">
    <property type="component" value="Unassembled WGS sequence"/>
</dbReference>
<keyword evidence="2" id="KW-1185">Reference proteome</keyword>
<proteinExistence type="predicted"/>